<dbReference type="EMBL" id="CM042011">
    <property type="protein sequence ID" value="KAI3763616.1"/>
    <property type="molecule type" value="Genomic_DNA"/>
</dbReference>
<accession>A0ACB9EYW6</accession>
<reference evidence="1 2" key="2">
    <citation type="journal article" date="2022" name="Mol. Ecol. Resour.">
        <title>The genomes of chicory, endive, great burdock and yacon provide insights into Asteraceae paleo-polyploidization history and plant inulin production.</title>
        <authorList>
            <person name="Fan W."/>
            <person name="Wang S."/>
            <person name="Wang H."/>
            <person name="Wang A."/>
            <person name="Jiang F."/>
            <person name="Liu H."/>
            <person name="Zhao H."/>
            <person name="Xu D."/>
            <person name="Zhang Y."/>
        </authorList>
    </citation>
    <scope>NUCLEOTIDE SEQUENCE [LARGE SCALE GENOMIC DNA]</scope>
    <source>
        <strain evidence="2">cv. Punajuju</strain>
        <tissue evidence="1">Leaves</tissue>
    </source>
</reference>
<dbReference type="Proteomes" id="UP001055811">
    <property type="component" value="Linkage Group LG03"/>
</dbReference>
<gene>
    <name evidence="1" type="ORF">L2E82_13592</name>
</gene>
<reference evidence="2" key="1">
    <citation type="journal article" date="2022" name="Mol. Ecol. Resour.">
        <title>The genomes of chicory, endive, great burdock and yacon provide insights into Asteraceae palaeo-polyploidization history and plant inulin production.</title>
        <authorList>
            <person name="Fan W."/>
            <person name="Wang S."/>
            <person name="Wang H."/>
            <person name="Wang A."/>
            <person name="Jiang F."/>
            <person name="Liu H."/>
            <person name="Zhao H."/>
            <person name="Xu D."/>
            <person name="Zhang Y."/>
        </authorList>
    </citation>
    <scope>NUCLEOTIDE SEQUENCE [LARGE SCALE GENOMIC DNA]</scope>
    <source>
        <strain evidence="2">cv. Punajuju</strain>
    </source>
</reference>
<organism evidence="1 2">
    <name type="scientific">Cichorium intybus</name>
    <name type="common">Chicory</name>
    <dbReference type="NCBI Taxonomy" id="13427"/>
    <lineage>
        <taxon>Eukaryota</taxon>
        <taxon>Viridiplantae</taxon>
        <taxon>Streptophyta</taxon>
        <taxon>Embryophyta</taxon>
        <taxon>Tracheophyta</taxon>
        <taxon>Spermatophyta</taxon>
        <taxon>Magnoliopsida</taxon>
        <taxon>eudicotyledons</taxon>
        <taxon>Gunneridae</taxon>
        <taxon>Pentapetalae</taxon>
        <taxon>asterids</taxon>
        <taxon>campanulids</taxon>
        <taxon>Asterales</taxon>
        <taxon>Asteraceae</taxon>
        <taxon>Cichorioideae</taxon>
        <taxon>Cichorieae</taxon>
        <taxon>Cichoriinae</taxon>
        <taxon>Cichorium</taxon>
    </lineage>
</organism>
<evidence type="ECO:0000313" key="2">
    <source>
        <dbReference type="Proteomes" id="UP001055811"/>
    </source>
</evidence>
<proteinExistence type="predicted"/>
<comment type="caution">
    <text evidence="1">The sequence shown here is derived from an EMBL/GenBank/DDBJ whole genome shotgun (WGS) entry which is preliminary data.</text>
</comment>
<keyword evidence="2" id="KW-1185">Reference proteome</keyword>
<name>A0ACB9EYW6_CICIN</name>
<protein>
    <submittedName>
        <fullName evidence="1">Uncharacterized protein</fullName>
    </submittedName>
</protein>
<sequence>MDRKIVSHTADKTQRLSKDIGKGRYGGTYRSHHSANRAWWWPTVMVFRSFSPLSPQSSYISSSPFSSSTWNDFPIHTLKNQYPLVNGRFPVLPLFHGEDLVQQVRALPTQLILPSGLNRLIFGPRIISISKIIAFTRTSATRCQTLTVAAQKIKVIFSDFILIKFLLSTANDVSPALLTCTPLIGNSLARVLPMEKDNMQNTF</sequence>
<evidence type="ECO:0000313" key="1">
    <source>
        <dbReference type="EMBL" id="KAI3763616.1"/>
    </source>
</evidence>